<name>A0A378MU11_MANHA</name>
<protein>
    <submittedName>
        <fullName evidence="1">Uncharacterized protein</fullName>
    </submittedName>
</protein>
<accession>A0A378MU11</accession>
<organism evidence="1 2">
    <name type="scientific">Mannheimia haemolytica</name>
    <name type="common">Pasteurella haemolytica</name>
    <dbReference type="NCBI Taxonomy" id="75985"/>
    <lineage>
        <taxon>Bacteria</taxon>
        <taxon>Pseudomonadati</taxon>
        <taxon>Pseudomonadota</taxon>
        <taxon>Gammaproteobacteria</taxon>
        <taxon>Pasteurellales</taxon>
        <taxon>Pasteurellaceae</taxon>
        <taxon>Mannheimia</taxon>
    </lineage>
</organism>
<dbReference type="Proteomes" id="UP000254802">
    <property type="component" value="Unassembled WGS sequence"/>
</dbReference>
<dbReference type="AlphaFoldDB" id="A0A378MU11"/>
<proteinExistence type="predicted"/>
<sequence>MLIDIKGVLNLWVVSLGLRIAKAIQQCRRLCVNLRKREKNNAIYLD</sequence>
<gene>
    <name evidence="1" type="ORF">NCTC10638_00910</name>
</gene>
<dbReference type="EMBL" id="UGPN01000002">
    <property type="protein sequence ID" value="STY59730.1"/>
    <property type="molecule type" value="Genomic_DNA"/>
</dbReference>
<evidence type="ECO:0000313" key="2">
    <source>
        <dbReference type="Proteomes" id="UP000254802"/>
    </source>
</evidence>
<evidence type="ECO:0000313" key="1">
    <source>
        <dbReference type="EMBL" id="STY59730.1"/>
    </source>
</evidence>
<reference evidence="1 2" key="1">
    <citation type="submission" date="2018-06" db="EMBL/GenBank/DDBJ databases">
        <authorList>
            <consortium name="Pathogen Informatics"/>
            <person name="Doyle S."/>
        </authorList>
    </citation>
    <scope>NUCLEOTIDE SEQUENCE [LARGE SCALE GENOMIC DNA]</scope>
    <source>
        <strain evidence="1 2">NCTC10638</strain>
    </source>
</reference>